<feature type="compositionally biased region" description="Polar residues" evidence="1">
    <location>
        <begin position="1418"/>
        <end position="1430"/>
    </location>
</feature>
<evidence type="ECO:0000313" key="3">
    <source>
        <dbReference type="Proteomes" id="UP001648503"/>
    </source>
</evidence>
<feature type="region of interest" description="Disordered" evidence="1">
    <location>
        <begin position="562"/>
        <end position="596"/>
    </location>
</feature>
<dbReference type="PANTHER" id="PTHR12460:SF0">
    <property type="entry name" value="CID DOMAIN-CONTAINING PROTEIN-RELATED"/>
    <property type="match status" value="1"/>
</dbReference>
<feature type="compositionally biased region" description="Polar residues" evidence="1">
    <location>
        <begin position="623"/>
        <end position="644"/>
    </location>
</feature>
<feature type="region of interest" description="Disordered" evidence="1">
    <location>
        <begin position="1550"/>
        <end position="1598"/>
    </location>
</feature>
<feature type="compositionally biased region" description="Low complexity" evidence="1">
    <location>
        <begin position="50"/>
        <end position="67"/>
    </location>
</feature>
<feature type="region of interest" description="Disordered" evidence="1">
    <location>
        <begin position="710"/>
        <end position="733"/>
    </location>
</feature>
<protein>
    <submittedName>
        <fullName evidence="2">Uncharacterized protein</fullName>
    </submittedName>
</protein>
<feature type="compositionally biased region" description="Polar residues" evidence="1">
    <location>
        <begin position="1438"/>
        <end position="1460"/>
    </location>
</feature>
<dbReference type="PANTHER" id="PTHR12460">
    <property type="entry name" value="CYCLIN-DEPENDENT KINASE INHIBITOR-RELATED PROTEIN"/>
    <property type="match status" value="1"/>
</dbReference>
<name>A0ABQ8FLV9_9FUNG</name>
<feature type="compositionally biased region" description="Low complexity" evidence="1">
    <location>
        <begin position="94"/>
        <end position="115"/>
    </location>
</feature>
<dbReference type="EMBL" id="JAFCIX010000041">
    <property type="protein sequence ID" value="KAH6600283.1"/>
    <property type="molecule type" value="Genomic_DNA"/>
</dbReference>
<keyword evidence="3" id="KW-1185">Reference proteome</keyword>
<feature type="region of interest" description="Disordered" evidence="1">
    <location>
        <begin position="1376"/>
        <end position="1472"/>
    </location>
</feature>
<evidence type="ECO:0000256" key="1">
    <source>
        <dbReference type="SAM" id="MobiDB-lite"/>
    </source>
</evidence>
<feature type="compositionally biased region" description="Pro residues" evidence="1">
    <location>
        <begin position="11"/>
        <end position="23"/>
    </location>
</feature>
<feature type="region of interest" description="Disordered" evidence="1">
    <location>
        <begin position="622"/>
        <end position="644"/>
    </location>
</feature>
<dbReference type="Proteomes" id="UP001648503">
    <property type="component" value="Unassembled WGS sequence"/>
</dbReference>
<gene>
    <name evidence="2" type="ORF">BASA50_002406</name>
</gene>
<feature type="compositionally biased region" description="Polar residues" evidence="1">
    <location>
        <begin position="505"/>
        <end position="517"/>
    </location>
</feature>
<evidence type="ECO:0000313" key="2">
    <source>
        <dbReference type="EMBL" id="KAH6600283.1"/>
    </source>
</evidence>
<comment type="caution">
    <text evidence="2">The sequence shown here is derived from an EMBL/GenBank/DDBJ whole genome shotgun (WGS) entry which is preliminary data.</text>
</comment>
<feature type="region of interest" description="Disordered" evidence="1">
    <location>
        <begin position="1"/>
        <end position="115"/>
    </location>
</feature>
<proteinExistence type="predicted"/>
<reference evidence="2 3" key="1">
    <citation type="submission" date="2021-02" db="EMBL/GenBank/DDBJ databases">
        <title>Variation within the Batrachochytrium salamandrivorans European outbreak.</title>
        <authorList>
            <person name="Kelly M."/>
            <person name="Pasmans F."/>
            <person name="Shea T.P."/>
            <person name="Munoz J.F."/>
            <person name="Carranza S."/>
            <person name="Cuomo C.A."/>
            <person name="Martel A."/>
        </authorList>
    </citation>
    <scope>NUCLEOTIDE SEQUENCE [LARGE SCALE GENOMIC DNA]</scope>
    <source>
        <strain evidence="2 3">AMFP18/2</strain>
    </source>
</reference>
<organism evidence="2 3">
    <name type="scientific">Batrachochytrium salamandrivorans</name>
    <dbReference type="NCBI Taxonomy" id="1357716"/>
    <lineage>
        <taxon>Eukaryota</taxon>
        <taxon>Fungi</taxon>
        <taxon>Fungi incertae sedis</taxon>
        <taxon>Chytridiomycota</taxon>
        <taxon>Chytridiomycota incertae sedis</taxon>
        <taxon>Chytridiomycetes</taxon>
        <taxon>Rhizophydiales</taxon>
        <taxon>Rhizophydiales incertae sedis</taxon>
        <taxon>Batrachochytrium</taxon>
    </lineage>
</organism>
<accession>A0ABQ8FLV9</accession>
<feature type="compositionally biased region" description="Polar residues" evidence="1">
    <location>
        <begin position="714"/>
        <end position="723"/>
    </location>
</feature>
<feature type="compositionally biased region" description="Pro residues" evidence="1">
    <location>
        <begin position="1581"/>
        <end position="1598"/>
    </location>
</feature>
<feature type="compositionally biased region" description="Low complexity" evidence="1">
    <location>
        <begin position="1379"/>
        <end position="1398"/>
    </location>
</feature>
<sequence length="1598" mass="165207">MPAQFDLVPTPGLPLPTESPPSNPTTTTTTSNSGGGGGGPNNGPTPAPGVPTGALSSISSKSSSSTSDRSRQDRSQSSRPPRSPRSPRFTDTDSPLTTASPDLSTTTTNASGSSISLSGSIGVSGSIISATPITLPSRSGSQTLQEISATASGSSATAAASTTTLIVAAGVGGSNSLGMPVETLTLISVAGLALVATMLLITYRVVYKRPNAGATVGSAVGGTGGGGGDAATVGGSGGATGGGSSGATTATGGATVGGGTGGGGGSGSSGATTAVTSAASTGTTTVAAVTAAATAAAVTSAAAAGTTSRTTTAAGTAAGTTVGMTGWGGALAATSAFFGKKRNTDTQQNQRDSFIASTAYNSNPRTINSSITPSLTPIAVLLRDESAWEYSTPTTTSIIDWRSSYGSTGGPNIEPLRFSMSDLFPGSNDTDIIPDVPSMPPSLITHGNSARNVTISEPSTTISSEAAGQASTPDSNLFTVSADKDVDLAAAVAPAFIDTIGHDPSGNTLDPHSSTTSREQDHDLKSASSAAPPHNLRRFSSAGSVIPLAPSLLVRDSSSFLSISSNGQPTSRPLSRGVSVSSLHQPVKQPSTKSTSSSLVAVVAAAAAASSSPSITGAEELESSASLLHGQSSESLRSRQLPTTLQSSNQFYTSATDIIPSDHERDESLESLSQSAYPVTGSLNASSATKKKASPFILKREWSTSSIIKEDHSTLQTQPSLDSLDNGPPATILRDVSSSSLQFQQPSLEHSSSTASLDMDSIPISASLLSNVQMLSLGDGPSTTINIPKTPMAVDSVSSPPANRSSTVDIPFDYNMEFDQEAADHDYVHHKPSIISMYSTPAGGSQALDLVEDGHYPTVTGNRSHSIYSTISPHDYDSEWVTEASTATAAVSTTSTTATIATATATATAVAAAATVAAVATAAVVSDSGIYHDSDESQGSKVKSNHPSVVSEAVDHVATQDATRDISSDVSCDTTAVDSSLDYSAIRTVDQTSPSVASVHTLVTWPQKSQHMSTSSSSTLLPSTHLQDLDDNRISVYSVIDPSTGFRKASTEHYTSSSLHDDWVDGQGTMESIADTKNDVNQATLQEDIIVSRSAPEYTAKHQQRANTPGVLSKADLPTNASLPLSFDKKRDMLMAMHAVDSSSTVQSDDTLNSNGVNSDFGDGRLRNAMVKDRDRDSVAHSISLTEKVLGSTATVASVLDTRIPLGKVSSLSNTVNSVDDIKGDKSVYTDLKTDSVEMLRPDSRNTTDSLPESVDSLQPFNDVSNHSIYSLPGGVPKVFDRPMSTKSLRSVNTVPGSVHSTDEHVTSIQDLAALSTSRHNIMDFDMTTPLTFTELDIDSEDDDIYAHLYEPTSMRHERKGQEAYLPIEGDASSSSLESFGYSTSSSQSSISSETPLSHSQRPYGNSRPIPSGGGSGVSRTRQSNASAQDTDGHVPMSFTSIRTGDTQYYTAPESFSTTRSHGRYRGTDHSSIHTTNRDVFLTPATQTQDTISGSQSSYYTSLDRSLPSQAYFNTGMDASAASIAKNSNRVSMTESVGCDSLFGDRVSADGLVRPADNTGNTDADDRRESSGSQSWLRQILPPPPPARTSPPKPPSRK</sequence>
<feature type="region of interest" description="Disordered" evidence="1">
    <location>
        <begin position="499"/>
        <end position="536"/>
    </location>
</feature>
<feature type="compositionally biased region" description="Polar residues" evidence="1">
    <location>
        <begin position="562"/>
        <end position="590"/>
    </location>
</feature>